<dbReference type="RefSeq" id="WP_255028364.1">
    <property type="nucleotide sequence ID" value="NZ_JANDHW010000018.1"/>
</dbReference>
<keyword evidence="2" id="KW-1185">Reference proteome</keyword>
<reference evidence="1 2" key="1">
    <citation type="submission" date="2022-07" db="EMBL/GenBank/DDBJ databases">
        <title>Fecal culturing of patients with breast cancer.</title>
        <authorList>
            <person name="Teng N.M.Y."/>
            <person name="Kiu R."/>
            <person name="Evans R."/>
            <person name="Baker D.J."/>
            <person name="Zenner C."/>
            <person name="Robinson S.D."/>
            <person name="Hall L.J."/>
        </authorList>
    </citation>
    <scope>NUCLEOTIDE SEQUENCE [LARGE SCALE GENOMIC DNA]</scope>
    <source>
        <strain evidence="1 2">LH1063</strain>
    </source>
</reference>
<organism evidence="1 2">
    <name type="scientific">Coprobacter tertius</name>
    <dbReference type="NCBI Taxonomy" id="2944915"/>
    <lineage>
        <taxon>Bacteria</taxon>
        <taxon>Pseudomonadati</taxon>
        <taxon>Bacteroidota</taxon>
        <taxon>Bacteroidia</taxon>
        <taxon>Bacteroidales</taxon>
        <taxon>Barnesiellaceae</taxon>
        <taxon>Coprobacter</taxon>
    </lineage>
</organism>
<comment type="caution">
    <text evidence="1">The sequence shown here is derived from an EMBL/GenBank/DDBJ whole genome shotgun (WGS) entry which is preliminary data.</text>
</comment>
<sequence>MYYRLIVCMLFVLLPSLLPAQEIQEKKLRPIVTSTMLETGRTRLYDSYLSLNYYSGYDIGLSNERMQMARWGKDRVMKQQTVSIHFANTTNEPRNGRMYMGMLGYSFGYLYIYKPSVPGLKLYGGGQVEASAGFIYNLRNSNNPATAKVDANLALSAMAVYTFKIKEYPITVRYQATLPFAGAFFSPAFGETYYEMFELGNHKNLVHFGSFHNQFNMGNLVTADFPLGRGYVRIGYRNTIRTTLQNYLDTQIYTNSFILGVTTELIPFNRRKQRNLKNEVISVFY</sequence>
<accession>A0ABT1MK28</accession>
<evidence type="ECO:0000313" key="1">
    <source>
        <dbReference type="EMBL" id="MCP9612978.1"/>
    </source>
</evidence>
<evidence type="ECO:0000313" key="2">
    <source>
        <dbReference type="Proteomes" id="UP001205603"/>
    </source>
</evidence>
<name>A0ABT1MK28_9BACT</name>
<gene>
    <name evidence="1" type="ORF">NMU02_12840</name>
</gene>
<protein>
    <submittedName>
        <fullName evidence="1">DUF3316 domain-containing protein</fullName>
    </submittedName>
</protein>
<dbReference type="Proteomes" id="UP001205603">
    <property type="component" value="Unassembled WGS sequence"/>
</dbReference>
<dbReference type="EMBL" id="JANDHW010000018">
    <property type="protein sequence ID" value="MCP9612978.1"/>
    <property type="molecule type" value="Genomic_DNA"/>
</dbReference>
<proteinExistence type="predicted"/>